<evidence type="ECO:0000256" key="1">
    <source>
        <dbReference type="SAM" id="MobiDB-lite"/>
    </source>
</evidence>
<protein>
    <submittedName>
        <fullName evidence="2">Uncharacterized protein</fullName>
    </submittedName>
</protein>
<feature type="region of interest" description="Disordered" evidence="1">
    <location>
        <begin position="35"/>
        <end position="95"/>
    </location>
</feature>
<organism evidence="2 3">
    <name type="scientific">Mycena chlorophos</name>
    <name type="common">Agaric fungus</name>
    <name type="synonym">Agaricus chlorophos</name>
    <dbReference type="NCBI Taxonomy" id="658473"/>
    <lineage>
        <taxon>Eukaryota</taxon>
        <taxon>Fungi</taxon>
        <taxon>Dikarya</taxon>
        <taxon>Basidiomycota</taxon>
        <taxon>Agaricomycotina</taxon>
        <taxon>Agaricomycetes</taxon>
        <taxon>Agaricomycetidae</taxon>
        <taxon>Agaricales</taxon>
        <taxon>Marasmiineae</taxon>
        <taxon>Mycenaceae</taxon>
        <taxon>Mycena</taxon>
    </lineage>
</organism>
<proteinExistence type="predicted"/>
<feature type="region of interest" description="Disordered" evidence="1">
    <location>
        <begin position="393"/>
        <end position="474"/>
    </location>
</feature>
<feature type="region of interest" description="Disordered" evidence="1">
    <location>
        <begin position="185"/>
        <end position="248"/>
    </location>
</feature>
<feature type="compositionally biased region" description="Polar residues" evidence="1">
    <location>
        <begin position="202"/>
        <end position="218"/>
    </location>
</feature>
<keyword evidence="3" id="KW-1185">Reference proteome</keyword>
<feature type="compositionally biased region" description="Low complexity" evidence="1">
    <location>
        <begin position="55"/>
        <end position="78"/>
    </location>
</feature>
<feature type="region of interest" description="Disordered" evidence="1">
    <location>
        <begin position="298"/>
        <end position="319"/>
    </location>
</feature>
<name>A0ABQ0M1J1_MYCCL</name>
<evidence type="ECO:0000313" key="2">
    <source>
        <dbReference type="EMBL" id="GAT56859.1"/>
    </source>
</evidence>
<evidence type="ECO:0000313" key="3">
    <source>
        <dbReference type="Proteomes" id="UP000815677"/>
    </source>
</evidence>
<reference evidence="2" key="1">
    <citation type="submission" date="2014-09" db="EMBL/GenBank/DDBJ databases">
        <title>Genome sequence of the luminous mushroom Mycena chlorophos for searching fungal bioluminescence genes.</title>
        <authorList>
            <person name="Tanaka Y."/>
            <person name="Kasuga D."/>
            <person name="Oba Y."/>
            <person name="Hase S."/>
            <person name="Sato K."/>
            <person name="Oba Y."/>
            <person name="Sakakibara Y."/>
        </authorList>
    </citation>
    <scope>NUCLEOTIDE SEQUENCE</scope>
</reference>
<gene>
    <name evidence="2" type="ORF">MCHLO_13456</name>
</gene>
<accession>A0ABQ0M1J1</accession>
<dbReference type="Proteomes" id="UP000815677">
    <property type="component" value="Unassembled WGS sequence"/>
</dbReference>
<feature type="compositionally biased region" description="Basic and acidic residues" evidence="1">
    <location>
        <begin position="464"/>
        <end position="473"/>
    </location>
</feature>
<feature type="compositionally biased region" description="Polar residues" evidence="1">
    <location>
        <begin position="227"/>
        <end position="236"/>
    </location>
</feature>
<feature type="compositionally biased region" description="Polar residues" evidence="1">
    <location>
        <begin position="444"/>
        <end position="454"/>
    </location>
</feature>
<sequence>MLGCFERNRLVRERAATFMSDFLLRRRHLTKWAEEERHTKTSGRGGSDQLARSCSLSLSTTMSMSESSPPPSSSGSLPEPAPPSSPTPARMSATGSFKVATTPTKAPITSPQPTPSHLARVVLTASNLSGLEVLTPELFHESRFLEVDPHISTPALASDQSSPFIGVGTASPLLPDEHSEVELSSPFLESVASGSGREGSKSPLQNLDTFALSSSPSQAAADWEAANGSQLSSPAPRSNGPRASVPQNDVEDYDLFSENPLLAPPAVVGLGIALPGLVLRHSVPSAVGQVALSTDAVVREGSRTPAPSTPVTDGGVWDPTDGLEVGQLEGEGDDMAAEVQESEGGLEQGMNKEWDTYEEELEIELLCDTASSSMKADTETTTKTAEYLATGIVDGGSVPSSVEQVGQEDAEVSEHGIDDDASARNFSEEMQCGSRLRRRRREQTTGSDASAVSPNPSPVKKQRHGEMAEREGENGAEALDDALQCRWTGYPSFQSFLASGASCTNHRIYFFSFA</sequence>
<feature type="compositionally biased region" description="Basic and acidic residues" evidence="1">
    <location>
        <begin position="412"/>
        <end position="422"/>
    </location>
</feature>
<dbReference type="EMBL" id="DF849355">
    <property type="protein sequence ID" value="GAT56859.1"/>
    <property type="molecule type" value="Genomic_DNA"/>
</dbReference>